<keyword evidence="1" id="KW-0805">Transcription regulation</keyword>
<accession>A0ABW3R5Y5</accession>
<dbReference type="RefSeq" id="WP_380730339.1">
    <property type="nucleotide sequence ID" value="NZ_JBHTLK010000400.1"/>
</dbReference>
<feature type="transmembrane region" description="Helical" evidence="3">
    <location>
        <begin position="114"/>
        <end position="132"/>
    </location>
</feature>
<keyword evidence="3" id="KW-0472">Membrane</keyword>
<gene>
    <name evidence="4" type="ORF">ACFQ3T_35475</name>
</gene>
<keyword evidence="5" id="KW-1185">Reference proteome</keyword>
<evidence type="ECO:0000256" key="3">
    <source>
        <dbReference type="SAM" id="Phobius"/>
    </source>
</evidence>
<feature type="transmembrane region" description="Helical" evidence="3">
    <location>
        <begin position="80"/>
        <end position="102"/>
    </location>
</feature>
<dbReference type="Gene3D" id="1.10.10.1320">
    <property type="entry name" value="Anti-sigma factor, zinc-finger domain"/>
    <property type="match status" value="1"/>
</dbReference>
<evidence type="ECO:0000313" key="5">
    <source>
        <dbReference type="Proteomes" id="UP001597168"/>
    </source>
</evidence>
<evidence type="ECO:0000313" key="4">
    <source>
        <dbReference type="EMBL" id="MFD1152468.1"/>
    </source>
</evidence>
<sequence length="260" mass="26652">MSEHPKADSIARYASGDDLPADVLWAVEAHLEACQTCRLRLADAAPPQVTVLTAAVWAGLEPTATRAGAPAGRRRRFVRWATPSLLPWLAMTAFAVLAALALDGLLSGRSTSSAVLLIAPVVPVLGVVAAWSRGMDPAHELVVSTPRAGLQLVLRRTLAVLAVVLPGLLLGGWATGASPAYWLLPCLAVTSATLALGGVIGVRRAAVVTATSWTVLVIGPAVVVGGEPGVLTPAAAPVWAAVLVGCAAAVFFRSAAYARL</sequence>
<protein>
    <submittedName>
        <fullName evidence="4">Zf-HC2 domain-containing protein</fullName>
    </submittedName>
</protein>
<keyword evidence="3" id="KW-0812">Transmembrane</keyword>
<evidence type="ECO:0000256" key="1">
    <source>
        <dbReference type="ARBA" id="ARBA00023015"/>
    </source>
</evidence>
<keyword evidence="3" id="KW-1133">Transmembrane helix</keyword>
<proteinExistence type="predicted"/>
<dbReference type="InterPro" id="IPR041916">
    <property type="entry name" value="Anti_sigma_zinc_sf"/>
</dbReference>
<comment type="caution">
    <text evidence="4">The sequence shown here is derived from an EMBL/GenBank/DDBJ whole genome shotgun (WGS) entry which is preliminary data.</text>
</comment>
<dbReference type="Proteomes" id="UP001597168">
    <property type="component" value="Unassembled WGS sequence"/>
</dbReference>
<feature type="transmembrane region" description="Helical" evidence="3">
    <location>
        <begin position="238"/>
        <end position="258"/>
    </location>
</feature>
<feature type="transmembrane region" description="Helical" evidence="3">
    <location>
        <begin position="153"/>
        <end position="174"/>
    </location>
</feature>
<keyword evidence="2" id="KW-0804">Transcription</keyword>
<reference evidence="5" key="1">
    <citation type="journal article" date="2019" name="Int. J. Syst. Evol. Microbiol.">
        <title>The Global Catalogue of Microorganisms (GCM) 10K type strain sequencing project: providing services to taxonomists for standard genome sequencing and annotation.</title>
        <authorList>
            <consortium name="The Broad Institute Genomics Platform"/>
            <consortium name="The Broad Institute Genome Sequencing Center for Infectious Disease"/>
            <person name="Wu L."/>
            <person name="Ma J."/>
        </authorList>
    </citation>
    <scope>NUCLEOTIDE SEQUENCE [LARGE SCALE GENOMIC DNA]</scope>
    <source>
        <strain evidence="5">CCUG 60214</strain>
    </source>
</reference>
<evidence type="ECO:0000256" key="2">
    <source>
        <dbReference type="ARBA" id="ARBA00023163"/>
    </source>
</evidence>
<dbReference type="EMBL" id="JBHTLK010000400">
    <property type="protein sequence ID" value="MFD1152468.1"/>
    <property type="molecule type" value="Genomic_DNA"/>
</dbReference>
<name>A0ABW3R5Y5_9PSEU</name>
<feature type="transmembrane region" description="Helical" evidence="3">
    <location>
        <begin position="207"/>
        <end position="226"/>
    </location>
</feature>
<organism evidence="4 5">
    <name type="scientific">Saccharothrix hoggarensis</name>
    <dbReference type="NCBI Taxonomy" id="913853"/>
    <lineage>
        <taxon>Bacteria</taxon>
        <taxon>Bacillati</taxon>
        <taxon>Actinomycetota</taxon>
        <taxon>Actinomycetes</taxon>
        <taxon>Pseudonocardiales</taxon>
        <taxon>Pseudonocardiaceae</taxon>
        <taxon>Saccharothrix</taxon>
    </lineage>
</organism>
<feature type="transmembrane region" description="Helical" evidence="3">
    <location>
        <begin position="180"/>
        <end position="200"/>
    </location>
</feature>